<name>A0A1G2T9J8_9BACT</name>
<evidence type="ECO:0000256" key="5">
    <source>
        <dbReference type="HAMAP-Rule" id="MF_00378"/>
    </source>
</evidence>
<comment type="function">
    <text evidence="5">Bidirectionally degrades single-stranded DNA into large acid-insoluble oligonucleotides, which are then degraded further into small acid-soluble oligonucleotides.</text>
</comment>
<evidence type="ECO:0000256" key="6">
    <source>
        <dbReference type="RuleBase" id="RU004355"/>
    </source>
</evidence>
<dbReference type="Proteomes" id="UP000179264">
    <property type="component" value="Unassembled WGS sequence"/>
</dbReference>
<evidence type="ECO:0000259" key="8">
    <source>
        <dbReference type="Pfam" id="PF13742"/>
    </source>
</evidence>
<organism evidence="9 10">
    <name type="scientific">Candidatus Zambryskibacteria bacterium RIFCSPHIGHO2_02_38_10.5</name>
    <dbReference type="NCBI Taxonomy" id="1802742"/>
    <lineage>
        <taxon>Bacteria</taxon>
        <taxon>Candidatus Zambryskiibacteriota</taxon>
    </lineage>
</organism>
<keyword evidence="2 5" id="KW-0540">Nuclease</keyword>
<dbReference type="GO" id="GO:0008855">
    <property type="term" value="F:exodeoxyribonuclease VII activity"/>
    <property type="evidence" value="ECO:0007669"/>
    <property type="project" value="UniProtKB-UniRule"/>
</dbReference>
<dbReference type="EC" id="3.1.11.6" evidence="5"/>
<keyword evidence="3 5" id="KW-0378">Hydrolase</keyword>
<keyword evidence="4 5" id="KW-0269">Exonuclease</keyword>
<dbReference type="CDD" id="cd04489">
    <property type="entry name" value="ExoVII_LU_OBF"/>
    <property type="match status" value="1"/>
</dbReference>
<comment type="subunit">
    <text evidence="5">Heterooligomer composed of large and small subunits.</text>
</comment>
<comment type="caution">
    <text evidence="9">The sequence shown here is derived from an EMBL/GenBank/DDBJ whole genome shotgun (WGS) entry which is preliminary data.</text>
</comment>
<dbReference type="GO" id="GO:0003676">
    <property type="term" value="F:nucleic acid binding"/>
    <property type="evidence" value="ECO:0007669"/>
    <property type="project" value="InterPro"/>
</dbReference>
<comment type="catalytic activity">
    <reaction evidence="5 6">
        <text>Exonucleolytic cleavage in either 5'- to 3'- or 3'- to 5'-direction to yield nucleoside 5'-phosphates.</text>
        <dbReference type="EC" id="3.1.11.6"/>
    </reaction>
</comment>
<dbReference type="Pfam" id="PF13742">
    <property type="entry name" value="tRNA_anti_2"/>
    <property type="match status" value="1"/>
</dbReference>
<evidence type="ECO:0000256" key="1">
    <source>
        <dbReference type="ARBA" id="ARBA00022490"/>
    </source>
</evidence>
<evidence type="ECO:0000313" key="9">
    <source>
        <dbReference type="EMBL" id="OHA93940.1"/>
    </source>
</evidence>
<dbReference type="AlphaFoldDB" id="A0A1G2T9J8"/>
<dbReference type="InterPro" id="IPR020579">
    <property type="entry name" value="Exonuc_VII_lsu_C"/>
</dbReference>
<sequence>MNSPDIISVSQYLDKLNVTLKVEKAKIVGEVSGVQEYPGRSYLYFSIKDGKDQSTLKCFMWKRDFKISGVEIKDGMEVIVSATPNIYKPNGGLTLQVEQVELVGEGALEKAYNELKKKLESEGLFTESRKREIPSYPHRIGVITSKSGAVINDFLGNLGKFGFEILFVDSKVEGQDAVKDLISAMKILRDKKLDVLVIMRGGGSLESFMAFNNEMLVRTVASFGAPVLTGIGHDKDISLVSLVSDKNVSTPTAVANLLNSTWSEALSYVRLSEEKIFTQFQSGLQNSQFRVENSEAIIQSRFVKLLEVLEKAEQRLLHAVVRIESGIARISESIFQKAKDLERGFVLFITNTKEIIKQSAKAIEFSSPERALARGYSIVRNKGKVLKSVKDAKVGDGLDILVSDGIIQSKVI</sequence>
<dbReference type="Pfam" id="PF02601">
    <property type="entry name" value="Exonuc_VII_L"/>
    <property type="match status" value="1"/>
</dbReference>
<protein>
    <recommendedName>
        <fullName evidence="5">Exodeoxyribonuclease 7 large subunit</fullName>
        <ecNumber evidence="5">3.1.11.6</ecNumber>
    </recommendedName>
    <alternativeName>
        <fullName evidence="5">Exodeoxyribonuclease VII large subunit</fullName>
        <shortName evidence="5">Exonuclease VII large subunit</shortName>
    </alternativeName>
</protein>
<evidence type="ECO:0000256" key="2">
    <source>
        <dbReference type="ARBA" id="ARBA00022722"/>
    </source>
</evidence>
<dbReference type="HAMAP" id="MF_00378">
    <property type="entry name" value="Exonuc_7_L"/>
    <property type="match status" value="1"/>
</dbReference>
<dbReference type="PANTHER" id="PTHR30008:SF0">
    <property type="entry name" value="EXODEOXYRIBONUCLEASE 7 LARGE SUBUNIT"/>
    <property type="match status" value="1"/>
</dbReference>
<reference evidence="9 10" key="1">
    <citation type="journal article" date="2016" name="Nat. Commun.">
        <title>Thousands of microbial genomes shed light on interconnected biogeochemical processes in an aquifer system.</title>
        <authorList>
            <person name="Anantharaman K."/>
            <person name="Brown C.T."/>
            <person name="Hug L.A."/>
            <person name="Sharon I."/>
            <person name="Castelle C.J."/>
            <person name="Probst A.J."/>
            <person name="Thomas B.C."/>
            <person name="Singh A."/>
            <person name="Wilkins M.J."/>
            <person name="Karaoz U."/>
            <person name="Brodie E.L."/>
            <person name="Williams K.H."/>
            <person name="Hubbard S.S."/>
            <person name="Banfield J.F."/>
        </authorList>
    </citation>
    <scope>NUCLEOTIDE SEQUENCE [LARGE SCALE GENOMIC DNA]</scope>
</reference>
<evidence type="ECO:0000313" key="10">
    <source>
        <dbReference type="Proteomes" id="UP000179264"/>
    </source>
</evidence>
<dbReference type="InterPro" id="IPR025824">
    <property type="entry name" value="OB-fold_nuc-bd_dom"/>
</dbReference>
<proteinExistence type="inferred from homology"/>
<feature type="domain" description="OB-fold nucleic acid binding" evidence="8">
    <location>
        <begin position="8"/>
        <end position="101"/>
    </location>
</feature>
<comment type="similarity">
    <text evidence="5 6">Belongs to the XseA family.</text>
</comment>
<dbReference type="PANTHER" id="PTHR30008">
    <property type="entry name" value="EXODEOXYRIBONUCLEASE 7 LARGE SUBUNIT"/>
    <property type="match status" value="1"/>
</dbReference>
<dbReference type="GO" id="GO:0006308">
    <property type="term" value="P:DNA catabolic process"/>
    <property type="evidence" value="ECO:0007669"/>
    <property type="project" value="UniProtKB-UniRule"/>
</dbReference>
<keyword evidence="1 5" id="KW-0963">Cytoplasm</keyword>
<dbReference type="EMBL" id="MHVL01000005">
    <property type="protein sequence ID" value="OHA93940.1"/>
    <property type="molecule type" value="Genomic_DNA"/>
</dbReference>
<evidence type="ECO:0000256" key="4">
    <source>
        <dbReference type="ARBA" id="ARBA00022839"/>
    </source>
</evidence>
<dbReference type="InterPro" id="IPR003753">
    <property type="entry name" value="Exonuc_VII_L"/>
</dbReference>
<comment type="subcellular location">
    <subcellularLocation>
        <location evidence="5 6">Cytoplasm</location>
    </subcellularLocation>
</comment>
<accession>A0A1G2T9J8</accession>
<feature type="domain" description="Exonuclease VII large subunit C-terminal" evidence="7">
    <location>
        <begin position="124"/>
        <end position="409"/>
    </location>
</feature>
<evidence type="ECO:0000256" key="3">
    <source>
        <dbReference type="ARBA" id="ARBA00022801"/>
    </source>
</evidence>
<gene>
    <name evidence="5" type="primary">xseA</name>
    <name evidence="9" type="ORF">A2W58_01005</name>
</gene>
<dbReference type="GO" id="GO:0009318">
    <property type="term" value="C:exodeoxyribonuclease VII complex"/>
    <property type="evidence" value="ECO:0007669"/>
    <property type="project" value="UniProtKB-UniRule"/>
</dbReference>
<dbReference type="GO" id="GO:0005737">
    <property type="term" value="C:cytoplasm"/>
    <property type="evidence" value="ECO:0007669"/>
    <property type="project" value="UniProtKB-SubCell"/>
</dbReference>
<evidence type="ECO:0000259" key="7">
    <source>
        <dbReference type="Pfam" id="PF02601"/>
    </source>
</evidence>
<dbReference type="NCBIfam" id="TIGR00237">
    <property type="entry name" value="xseA"/>
    <property type="match status" value="1"/>
</dbReference>